<reference evidence="1" key="1">
    <citation type="journal article" date="2014" name="Front. Microbiol.">
        <title>High frequency of phylogenetically diverse reductive dehalogenase-homologous genes in deep subseafloor sedimentary metagenomes.</title>
        <authorList>
            <person name="Kawai M."/>
            <person name="Futagami T."/>
            <person name="Toyoda A."/>
            <person name="Takaki Y."/>
            <person name="Nishi S."/>
            <person name="Hori S."/>
            <person name="Arai W."/>
            <person name="Tsubouchi T."/>
            <person name="Morono Y."/>
            <person name="Uchiyama I."/>
            <person name="Ito T."/>
            <person name="Fujiyama A."/>
            <person name="Inagaki F."/>
            <person name="Takami H."/>
        </authorList>
    </citation>
    <scope>NUCLEOTIDE SEQUENCE</scope>
    <source>
        <strain evidence="1">Expedition CK06-06</strain>
    </source>
</reference>
<dbReference type="AlphaFoldDB" id="X0SUT7"/>
<protein>
    <submittedName>
        <fullName evidence="1">Uncharacterized protein</fullName>
    </submittedName>
</protein>
<feature type="non-terminal residue" evidence="1">
    <location>
        <position position="1"/>
    </location>
</feature>
<organism evidence="1">
    <name type="scientific">marine sediment metagenome</name>
    <dbReference type="NCBI Taxonomy" id="412755"/>
    <lineage>
        <taxon>unclassified sequences</taxon>
        <taxon>metagenomes</taxon>
        <taxon>ecological metagenomes</taxon>
    </lineage>
</organism>
<gene>
    <name evidence="1" type="ORF">S01H1_06245</name>
</gene>
<comment type="caution">
    <text evidence="1">The sequence shown here is derived from an EMBL/GenBank/DDBJ whole genome shotgun (WGS) entry which is preliminary data.</text>
</comment>
<dbReference type="EMBL" id="BARS01003235">
    <property type="protein sequence ID" value="GAF79692.1"/>
    <property type="molecule type" value="Genomic_DNA"/>
</dbReference>
<proteinExistence type="predicted"/>
<accession>X0SUT7</accession>
<sequence length="101" mass="11673">VSKFVLIRLPVAEISRLSDENRMGFDTFVKRYLVEFKDSCGVGILHVAYQNTISSKPPEDGRLRKLIPDYQWLTVRNQLLMPLPGNPEIYPLPYSTIYMPD</sequence>
<evidence type="ECO:0000313" key="1">
    <source>
        <dbReference type="EMBL" id="GAF79692.1"/>
    </source>
</evidence>
<name>X0SUT7_9ZZZZ</name>